<reference evidence="3" key="1">
    <citation type="journal article" date="2006" name="PLoS Biol.">
        <title>Macronuclear genome sequence of the ciliate Tetrahymena thermophila, a model eukaryote.</title>
        <authorList>
            <person name="Eisen J.A."/>
            <person name="Coyne R.S."/>
            <person name="Wu M."/>
            <person name="Wu D."/>
            <person name="Thiagarajan M."/>
            <person name="Wortman J.R."/>
            <person name="Badger J.H."/>
            <person name="Ren Q."/>
            <person name="Amedeo P."/>
            <person name="Jones K.M."/>
            <person name="Tallon L.J."/>
            <person name="Delcher A.L."/>
            <person name="Salzberg S.L."/>
            <person name="Silva J.C."/>
            <person name="Haas B.J."/>
            <person name="Majoros W.H."/>
            <person name="Farzad M."/>
            <person name="Carlton J.M."/>
            <person name="Smith R.K. Jr."/>
            <person name="Garg J."/>
            <person name="Pearlman R.E."/>
            <person name="Karrer K.M."/>
            <person name="Sun L."/>
            <person name="Manning G."/>
            <person name="Elde N.C."/>
            <person name="Turkewitz A.P."/>
            <person name="Asai D.J."/>
            <person name="Wilkes D.E."/>
            <person name="Wang Y."/>
            <person name="Cai H."/>
            <person name="Collins K."/>
            <person name="Stewart B.A."/>
            <person name="Lee S.R."/>
            <person name="Wilamowska K."/>
            <person name="Weinberg Z."/>
            <person name="Ruzzo W.L."/>
            <person name="Wloga D."/>
            <person name="Gaertig J."/>
            <person name="Frankel J."/>
            <person name="Tsao C.-C."/>
            <person name="Gorovsky M.A."/>
            <person name="Keeling P.J."/>
            <person name="Waller R.F."/>
            <person name="Patron N.J."/>
            <person name="Cherry J.M."/>
            <person name="Stover N.A."/>
            <person name="Krieger C.J."/>
            <person name="del Toro C."/>
            <person name="Ryder H.F."/>
            <person name="Williamson S.C."/>
            <person name="Barbeau R.A."/>
            <person name="Hamilton E.P."/>
            <person name="Orias E."/>
        </authorList>
    </citation>
    <scope>NUCLEOTIDE SEQUENCE [LARGE SCALE GENOMIC DNA]</scope>
    <source>
        <strain evidence="3">SB210</strain>
    </source>
</reference>
<gene>
    <name evidence="2" type="ORF">TTHERM_00502230</name>
</gene>
<organism evidence="2 3">
    <name type="scientific">Tetrahymena thermophila (strain SB210)</name>
    <dbReference type="NCBI Taxonomy" id="312017"/>
    <lineage>
        <taxon>Eukaryota</taxon>
        <taxon>Sar</taxon>
        <taxon>Alveolata</taxon>
        <taxon>Ciliophora</taxon>
        <taxon>Intramacronucleata</taxon>
        <taxon>Oligohymenophorea</taxon>
        <taxon>Hymenostomatida</taxon>
        <taxon>Tetrahymenina</taxon>
        <taxon>Tetrahymenidae</taxon>
        <taxon>Tetrahymena</taxon>
    </lineage>
</organism>
<dbReference type="InParanoid" id="I7MGT5"/>
<dbReference type="RefSeq" id="XP_001022277.2">
    <property type="nucleotide sequence ID" value="XM_001022277.2"/>
</dbReference>
<accession>I7MGT5</accession>
<evidence type="ECO:0000256" key="1">
    <source>
        <dbReference type="SAM" id="Coils"/>
    </source>
</evidence>
<dbReference type="Gene3D" id="3.30.40.10">
    <property type="entry name" value="Zinc/RING finger domain, C3HC4 (zinc finger)"/>
    <property type="match status" value="1"/>
</dbReference>
<name>I7MGT5_TETTS</name>
<dbReference type="KEGG" id="tet:TTHERM_00502230"/>
<feature type="coiled-coil region" evidence="1">
    <location>
        <begin position="176"/>
        <end position="203"/>
    </location>
</feature>
<dbReference type="Proteomes" id="UP000009168">
    <property type="component" value="Unassembled WGS sequence"/>
</dbReference>
<keyword evidence="1" id="KW-0175">Coiled coil</keyword>
<keyword evidence="3" id="KW-1185">Reference proteome</keyword>
<dbReference type="AlphaFoldDB" id="I7MGT5"/>
<evidence type="ECO:0000313" key="2">
    <source>
        <dbReference type="EMBL" id="EAS02032.2"/>
    </source>
</evidence>
<evidence type="ECO:0000313" key="3">
    <source>
        <dbReference type="Proteomes" id="UP000009168"/>
    </source>
</evidence>
<protein>
    <submittedName>
        <fullName evidence="2">Uncharacterized protein</fullName>
    </submittedName>
</protein>
<sequence>MENQLLEQFKNYLYQYRYEENEYIQSMFLERSFKYVELEYKDSLTNNKILNFPVYSALCINKQTAAICLFDISTMFNILFPTQKEKDEFEYLITSQTAVCPCCNEQISFNFLIYDSFLANFHEQISKKQSQLNEAPLLKLEKIRNQSSVKYNLVNSQQIEYQGIVKINEKVNHFSIDQYQRMQHDLEKEIDQLQEKKDYQSKESQQQIESEIKLRQTIQNIIADEHNRKADEPSTYLKQEQPFRILKIGQGDGQEYKSVQNSKIYFFANNKLYIGQSQLYLLKRFQIFNLYIKRNEQAIGIFSLQNNIFRFQQLIFFYQEIRIKKTNLLYNYKFI</sequence>
<dbReference type="EMBL" id="GG662548">
    <property type="protein sequence ID" value="EAS02032.2"/>
    <property type="molecule type" value="Genomic_DNA"/>
</dbReference>
<dbReference type="InterPro" id="IPR013083">
    <property type="entry name" value="Znf_RING/FYVE/PHD"/>
</dbReference>
<proteinExistence type="predicted"/>
<dbReference type="GeneID" id="7825625"/>